<evidence type="ECO:0000256" key="1">
    <source>
        <dbReference type="ARBA" id="ARBA00000832"/>
    </source>
</evidence>
<dbReference type="InterPro" id="IPR039104">
    <property type="entry name" value="6PGL"/>
</dbReference>
<protein>
    <recommendedName>
        <fullName evidence="6 7">6-phosphogluconolactonase</fullName>
        <shortName evidence="7">6PGL</shortName>
        <ecNumber evidence="5 7">3.1.1.31</ecNumber>
    </recommendedName>
</protein>
<dbReference type="GO" id="GO:0006098">
    <property type="term" value="P:pentose-phosphate shunt"/>
    <property type="evidence" value="ECO:0007669"/>
    <property type="project" value="UniProtKB-UniPathway"/>
</dbReference>
<evidence type="ECO:0000259" key="8">
    <source>
        <dbReference type="Pfam" id="PF01182"/>
    </source>
</evidence>
<feature type="domain" description="Glucosamine/galactosamine-6-phosphate isomerase" evidence="8">
    <location>
        <begin position="13"/>
        <end position="230"/>
    </location>
</feature>
<dbReference type="CDD" id="cd01400">
    <property type="entry name" value="6PGL"/>
    <property type="match status" value="1"/>
</dbReference>
<evidence type="ECO:0000313" key="10">
    <source>
        <dbReference type="Proteomes" id="UP000216446"/>
    </source>
</evidence>
<keyword evidence="10" id="KW-1185">Reference proteome</keyword>
<dbReference type="Pfam" id="PF01182">
    <property type="entry name" value="Glucosamine_iso"/>
    <property type="match status" value="1"/>
</dbReference>
<dbReference type="AlphaFoldDB" id="A0A259TX73"/>
<name>A0A259TX73_9BACT</name>
<evidence type="ECO:0000256" key="5">
    <source>
        <dbReference type="ARBA" id="ARBA00013198"/>
    </source>
</evidence>
<sequence length="241" mass="26258">MDIDVQVYPHTLALAHAFAEATATALREALDGEPRATLCLTGGSTPEPAYKLLADADLPWDRIHVFWTDERMVPPDHEQSNYAMAKRALLDPAGIPESNIHRMDGTLHPKEAAEDYESVLHQFFGEDPVAFDVLHLGMGSDAHVASLFPGGPELEEYDRWTVPSRAPAGTEIRPRLSLSFLALNTARLALVIAAGEKKGEAFAEVVEAYESETIAPPPIVRVRPAGDLVWMIDRALADAAS</sequence>
<dbReference type="RefSeq" id="WP_094546403.1">
    <property type="nucleotide sequence ID" value="NZ_MQWB01000001.1"/>
</dbReference>
<dbReference type="PANTHER" id="PTHR11054">
    <property type="entry name" value="6-PHOSPHOGLUCONOLACTONASE"/>
    <property type="match status" value="1"/>
</dbReference>
<dbReference type="InterPro" id="IPR006148">
    <property type="entry name" value="Glc/Gal-6P_isomerase"/>
</dbReference>
<proteinExistence type="inferred from homology"/>
<evidence type="ECO:0000313" key="9">
    <source>
        <dbReference type="EMBL" id="OZC02296.1"/>
    </source>
</evidence>
<dbReference type="EMBL" id="MQWB01000001">
    <property type="protein sequence ID" value="OZC02296.1"/>
    <property type="molecule type" value="Genomic_DNA"/>
</dbReference>
<comment type="pathway">
    <text evidence="3 7">Carbohydrate degradation; pentose phosphate pathway; D-ribulose 5-phosphate from D-glucose 6-phosphate (oxidative stage): step 2/3.</text>
</comment>
<evidence type="ECO:0000256" key="7">
    <source>
        <dbReference type="RuleBase" id="RU365095"/>
    </source>
</evidence>
<dbReference type="GO" id="GO:0005975">
    <property type="term" value="P:carbohydrate metabolic process"/>
    <property type="evidence" value="ECO:0007669"/>
    <property type="project" value="UniProtKB-UniRule"/>
</dbReference>
<dbReference type="InParanoid" id="A0A259TX73"/>
<reference evidence="9 10" key="1">
    <citation type="submission" date="2016-11" db="EMBL/GenBank/DDBJ databases">
        <title>Study of marine rhodopsin-containing bacteria.</title>
        <authorList>
            <person name="Yoshizawa S."/>
            <person name="Kumagai Y."/>
            <person name="Kogure K."/>
        </authorList>
    </citation>
    <scope>NUCLEOTIDE SEQUENCE [LARGE SCALE GENOMIC DNA]</scope>
    <source>
        <strain evidence="9 10">SG-29</strain>
    </source>
</reference>
<evidence type="ECO:0000256" key="4">
    <source>
        <dbReference type="ARBA" id="ARBA00010662"/>
    </source>
</evidence>
<keyword evidence="7" id="KW-0378">Hydrolase</keyword>
<evidence type="ECO:0000256" key="6">
    <source>
        <dbReference type="ARBA" id="ARBA00020337"/>
    </source>
</evidence>
<dbReference type="InterPro" id="IPR037171">
    <property type="entry name" value="NagB/RpiA_transferase-like"/>
</dbReference>
<comment type="catalytic activity">
    <reaction evidence="1 7">
        <text>6-phospho-D-glucono-1,5-lactone + H2O = 6-phospho-D-gluconate + H(+)</text>
        <dbReference type="Rhea" id="RHEA:12556"/>
        <dbReference type="ChEBI" id="CHEBI:15377"/>
        <dbReference type="ChEBI" id="CHEBI:15378"/>
        <dbReference type="ChEBI" id="CHEBI:57955"/>
        <dbReference type="ChEBI" id="CHEBI:58759"/>
        <dbReference type="EC" id="3.1.1.31"/>
    </reaction>
</comment>
<dbReference type="NCBIfam" id="TIGR01198">
    <property type="entry name" value="pgl"/>
    <property type="match status" value="1"/>
</dbReference>
<comment type="function">
    <text evidence="2 7">Hydrolysis of 6-phosphogluconolactone to 6-phosphogluconate.</text>
</comment>
<dbReference type="PANTHER" id="PTHR11054:SF0">
    <property type="entry name" value="6-PHOSPHOGLUCONOLACTONASE"/>
    <property type="match status" value="1"/>
</dbReference>
<dbReference type="OrthoDB" id="9810967at2"/>
<dbReference type="InterPro" id="IPR005900">
    <property type="entry name" value="6-phosphogluconolactonase_DevB"/>
</dbReference>
<dbReference type="Gene3D" id="3.40.50.1360">
    <property type="match status" value="1"/>
</dbReference>
<evidence type="ECO:0000256" key="3">
    <source>
        <dbReference type="ARBA" id="ARBA00004961"/>
    </source>
</evidence>
<organism evidence="9 10">
    <name type="scientific">Rubricoccus marinus</name>
    <dbReference type="NCBI Taxonomy" id="716817"/>
    <lineage>
        <taxon>Bacteria</taxon>
        <taxon>Pseudomonadati</taxon>
        <taxon>Rhodothermota</taxon>
        <taxon>Rhodothermia</taxon>
        <taxon>Rhodothermales</taxon>
        <taxon>Rubricoccaceae</taxon>
        <taxon>Rubricoccus</taxon>
    </lineage>
</organism>
<comment type="similarity">
    <text evidence="4 7">Belongs to the glucosamine/galactosamine-6-phosphate isomerase family. 6-phosphogluconolactonase subfamily.</text>
</comment>
<evidence type="ECO:0000256" key="2">
    <source>
        <dbReference type="ARBA" id="ARBA00002681"/>
    </source>
</evidence>
<dbReference type="EC" id="3.1.1.31" evidence="5 7"/>
<comment type="caution">
    <text evidence="9">The sequence shown here is derived from an EMBL/GenBank/DDBJ whole genome shotgun (WGS) entry which is preliminary data.</text>
</comment>
<gene>
    <name evidence="7" type="primary">pgl</name>
    <name evidence="9" type="ORF">BSZ36_04475</name>
</gene>
<accession>A0A259TX73</accession>
<dbReference type="UniPathway" id="UPA00115">
    <property type="reaction ID" value="UER00409"/>
</dbReference>
<dbReference type="GO" id="GO:0017057">
    <property type="term" value="F:6-phosphogluconolactonase activity"/>
    <property type="evidence" value="ECO:0007669"/>
    <property type="project" value="UniProtKB-UniRule"/>
</dbReference>
<dbReference type="Proteomes" id="UP000216446">
    <property type="component" value="Unassembled WGS sequence"/>
</dbReference>
<dbReference type="SUPFAM" id="SSF100950">
    <property type="entry name" value="NagB/RpiA/CoA transferase-like"/>
    <property type="match status" value="1"/>
</dbReference>